<dbReference type="PANTHER" id="PTHR46631:SF4">
    <property type="entry name" value="OS06G0359400 PROTEIN"/>
    <property type="match status" value="1"/>
</dbReference>
<evidence type="ECO:0000313" key="3">
    <source>
        <dbReference type="EMBL" id="CAK0747845.1"/>
    </source>
</evidence>
<feature type="transmembrane region" description="Helical" evidence="2">
    <location>
        <begin position="141"/>
        <end position="164"/>
    </location>
</feature>
<keyword evidence="2" id="KW-0472">Membrane</keyword>
<dbReference type="AlphaFoldDB" id="A0AAV1HY98"/>
<keyword evidence="2" id="KW-0812">Transmembrane</keyword>
<feature type="region of interest" description="Disordered" evidence="1">
    <location>
        <begin position="1"/>
        <end position="36"/>
    </location>
</feature>
<name>A0AAV1HY98_9CHLO</name>
<gene>
    <name evidence="3" type="ORF">CVIRNUC_001794</name>
</gene>
<evidence type="ECO:0000256" key="2">
    <source>
        <dbReference type="SAM" id="Phobius"/>
    </source>
</evidence>
<dbReference type="PANTHER" id="PTHR46631">
    <property type="entry name" value="60S RIBOSOMAL PROTEIN L18A-LIKE"/>
    <property type="match status" value="1"/>
</dbReference>
<dbReference type="InterPro" id="IPR044804">
    <property type="entry name" value="Ribosomal_eL20z-like"/>
</dbReference>
<organism evidence="3 4">
    <name type="scientific">Coccomyxa viridis</name>
    <dbReference type="NCBI Taxonomy" id="1274662"/>
    <lineage>
        <taxon>Eukaryota</taxon>
        <taxon>Viridiplantae</taxon>
        <taxon>Chlorophyta</taxon>
        <taxon>core chlorophytes</taxon>
        <taxon>Trebouxiophyceae</taxon>
        <taxon>Trebouxiophyceae incertae sedis</taxon>
        <taxon>Coccomyxaceae</taxon>
        <taxon>Coccomyxa</taxon>
    </lineage>
</organism>
<comment type="caution">
    <text evidence="3">The sequence shown here is derived from an EMBL/GenBank/DDBJ whole genome shotgun (WGS) entry which is preliminary data.</text>
</comment>
<keyword evidence="2" id="KW-1133">Transmembrane helix</keyword>
<evidence type="ECO:0000256" key="1">
    <source>
        <dbReference type="SAM" id="MobiDB-lite"/>
    </source>
</evidence>
<feature type="transmembrane region" description="Helical" evidence="2">
    <location>
        <begin position="103"/>
        <end position="129"/>
    </location>
</feature>
<dbReference type="Proteomes" id="UP001314263">
    <property type="component" value="Unassembled WGS sequence"/>
</dbReference>
<reference evidence="3 4" key="1">
    <citation type="submission" date="2023-10" db="EMBL/GenBank/DDBJ databases">
        <authorList>
            <person name="Maclean D."/>
            <person name="Macfadyen A."/>
        </authorList>
    </citation>
    <scope>NUCLEOTIDE SEQUENCE [LARGE SCALE GENOMIC DNA]</scope>
</reference>
<dbReference type="EMBL" id="CAUYUE010000002">
    <property type="protein sequence ID" value="CAK0747845.1"/>
    <property type="molecule type" value="Genomic_DNA"/>
</dbReference>
<feature type="compositionally biased region" description="Low complexity" evidence="1">
    <location>
        <begin position="24"/>
        <end position="36"/>
    </location>
</feature>
<sequence length="174" mass="19361">MGESKAEGSAGTSAPTLPDKAEAPAHAAPSAAPVQGVPVGQHPQYYPQYQGGPGYQNRPLGYGSYGTQGAPGAATYPYHNQAQPQSFEVQEVHRPHERLPCLIGYQLILFIFGWFFPILWYLGAFLPLCVRRIDPREKLGWLINSAAAVVFTIILIIVLCRYRYYYNSYNYGLY</sequence>
<keyword evidence="4" id="KW-1185">Reference proteome</keyword>
<accession>A0AAV1HY98</accession>
<evidence type="ECO:0008006" key="5">
    <source>
        <dbReference type="Google" id="ProtNLM"/>
    </source>
</evidence>
<protein>
    <recommendedName>
        <fullName evidence="5">60S ribosomal protein L18a-like protein</fullName>
    </recommendedName>
</protein>
<evidence type="ECO:0000313" key="4">
    <source>
        <dbReference type="Proteomes" id="UP001314263"/>
    </source>
</evidence>
<proteinExistence type="predicted"/>